<feature type="transmembrane region" description="Helical" evidence="1">
    <location>
        <begin position="222"/>
        <end position="239"/>
    </location>
</feature>
<dbReference type="Pfam" id="PF06966">
    <property type="entry name" value="DUF1295"/>
    <property type="match status" value="1"/>
</dbReference>
<evidence type="ECO:0000313" key="3">
    <source>
        <dbReference type="Proteomes" id="UP000256478"/>
    </source>
</evidence>
<feature type="transmembrane region" description="Helical" evidence="1">
    <location>
        <begin position="66"/>
        <end position="87"/>
    </location>
</feature>
<dbReference type="EMBL" id="QUOU01000001">
    <property type="protein sequence ID" value="REL28837.1"/>
    <property type="molecule type" value="Genomic_DNA"/>
</dbReference>
<dbReference type="PANTHER" id="PTHR32251:SF17">
    <property type="entry name" value="STEROID 5-ALPHA REDUCTASE C-TERMINAL DOMAIN-CONTAINING PROTEIN"/>
    <property type="match status" value="1"/>
</dbReference>
<evidence type="ECO:0000313" key="2">
    <source>
        <dbReference type="EMBL" id="REL28837.1"/>
    </source>
</evidence>
<name>A0A3E0TWU8_9GAMM</name>
<dbReference type="InterPro" id="IPR010721">
    <property type="entry name" value="UstE-like"/>
</dbReference>
<feature type="transmembrane region" description="Helical" evidence="1">
    <location>
        <begin position="135"/>
        <end position="159"/>
    </location>
</feature>
<comment type="caution">
    <text evidence="2">The sequence shown here is derived from an EMBL/GenBank/DDBJ whole genome shotgun (WGS) entry which is preliminary data.</text>
</comment>
<organism evidence="2 3">
    <name type="scientific">Thalassotalea euphylliae</name>
    <dbReference type="NCBI Taxonomy" id="1655234"/>
    <lineage>
        <taxon>Bacteria</taxon>
        <taxon>Pseudomonadati</taxon>
        <taxon>Pseudomonadota</taxon>
        <taxon>Gammaproteobacteria</taxon>
        <taxon>Alteromonadales</taxon>
        <taxon>Colwelliaceae</taxon>
        <taxon>Thalassotalea</taxon>
    </lineage>
</organism>
<keyword evidence="1" id="KW-1133">Transmembrane helix</keyword>
<reference evidence="2 3" key="1">
    <citation type="submission" date="2018-08" db="EMBL/GenBank/DDBJ databases">
        <title>Thalassotalea euphylliae genome.</title>
        <authorList>
            <person name="Summers S."/>
            <person name="Rice S.A."/>
            <person name="Freckelton M.L."/>
            <person name="Nedved B.T."/>
            <person name="Hadfield M.G."/>
        </authorList>
    </citation>
    <scope>NUCLEOTIDE SEQUENCE [LARGE SCALE GENOMIC DNA]</scope>
    <source>
        <strain evidence="2 3">H1</strain>
    </source>
</reference>
<keyword evidence="1" id="KW-0472">Membrane</keyword>
<evidence type="ECO:0000256" key="1">
    <source>
        <dbReference type="SAM" id="Phobius"/>
    </source>
</evidence>
<feature type="transmembrane region" description="Helical" evidence="1">
    <location>
        <begin position="39"/>
        <end position="59"/>
    </location>
</feature>
<gene>
    <name evidence="2" type="ORF">DXX93_07025</name>
</gene>
<dbReference type="PROSITE" id="PS50244">
    <property type="entry name" value="S5A_REDUCTASE"/>
    <property type="match status" value="1"/>
</dbReference>
<proteinExistence type="predicted"/>
<keyword evidence="1" id="KW-0812">Transmembrane</keyword>
<dbReference type="AlphaFoldDB" id="A0A3E0TWU8"/>
<dbReference type="Gene3D" id="1.20.120.1630">
    <property type="match status" value="1"/>
</dbReference>
<accession>A0A3E0TWU8</accession>
<dbReference type="PANTHER" id="PTHR32251">
    <property type="entry name" value="3-OXO-5-ALPHA-STEROID 4-DEHYDROGENASE"/>
    <property type="match status" value="1"/>
</dbReference>
<sequence length="306" mass="33928">MSTRVPTRAIVMISVSLILGSLFALAGNQMSIEWQGLPAFGLCVAVAFVIQWLAFIPAYAKQTERFYDLTGSITYLSITAFILLITFEQLAERSIILAAMVIIWAARLGTFLFIRISKDGADNRFDEIKPNPLRFLAAWTIQGLWITVTASAAFVAMLSQNSHPIGWLGTIGIGLWLTGFAIEAIADHQKRIFKSTQAQTGHAFIHTGLWAYSRHPNYFGEIMLWFGVSLVALPVLSGWGYVTLISPLFVLLLLTRVSGIPLLEKSADKKYSDHELYHAYKSQTPVLVPRLTKPVLVPSVEKVKAT</sequence>
<feature type="transmembrane region" description="Helical" evidence="1">
    <location>
        <begin position="165"/>
        <end position="186"/>
    </location>
</feature>
<dbReference type="RefSeq" id="WP_116009861.1">
    <property type="nucleotide sequence ID" value="NZ_QUOU01000001.1"/>
</dbReference>
<dbReference type="Proteomes" id="UP000256478">
    <property type="component" value="Unassembled WGS sequence"/>
</dbReference>
<feature type="transmembrane region" description="Helical" evidence="1">
    <location>
        <begin position="9"/>
        <end position="27"/>
    </location>
</feature>
<feature type="transmembrane region" description="Helical" evidence="1">
    <location>
        <begin position="93"/>
        <end position="114"/>
    </location>
</feature>
<dbReference type="OrthoDB" id="9779233at2"/>
<dbReference type="GO" id="GO:0016020">
    <property type="term" value="C:membrane"/>
    <property type="evidence" value="ECO:0007669"/>
    <property type="project" value="TreeGrafter"/>
</dbReference>
<protein>
    <submittedName>
        <fullName evidence="2">DUF1295 domain-containing protein</fullName>
    </submittedName>
</protein>